<reference evidence="3 4" key="1">
    <citation type="submission" date="2019-12" db="EMBL/GenBank/DDBJ databases">
        <title>Paenibacillus sp. nov. sp. isolated from soil.</title>
        <authorList>
            <person name="Kim J."/>
            <person name="Jeong S.E."/>
            <person name="Jung H.S."/>
            <person name="Jeon C.O."/>
        </authorList>
    </citation>
    <scope>NUCLEOTIDE SEQUENCE [LARGE SCALE GENOMIC DNA]</scope>
    <source>
        <strain evidence="3 4">5J-6</strain>
    </source>
</reference>
<dbReference type="EMBL" id="WTUZ01000010">
    <property type="protein sequence ID" value="MZQ81341.1"/>
    <property type="molecule type" value="Genomic_DNA"/>
</dbReference>
<evidence type="ECO:0000313" key="4">
    <source>
        <dbReference type="Proteomes" id="UP000481087"/>
    </source>
</evidence>
<keyword evidence="4" id="KW-1185">Reference proteome</keyword>
<keyword evidence="1" id="KW-0732">Signal</keyword>
<organism evidence="3 4">
    <name type="scientific">Paenibacillus silvestris</name>
    <dbReference type="NCBI Taxonomy" id="2606219"/>
    <lineage>
        <taxon>Bacteria</taxon>
        <taxon>Bacillati</taxon>
        <taxon>Bacillota</taxon>
        <taxon>Bacilli</taxon>
        <taxon>Bacillales</taxon>
        <taxon>Paenibacillaceae</taxon>
        <taxon>Paenibacillus</taxon>
    </lineage>
</organism>
<accession>A0A6L8UVC6</accession>
<protein>
    <recommendedName>
        <fullName evidence="2">SLH domain-containing protein</fullName>
    </recommendedName>
</protein>
<name>A0A6L8UVC6_9BACL</name>
<evidence type="ECO:0000313" key="3">
    <source>
        <dbReference type="EMBL" id="MZQ81341.1"/>
    </source>
</evidence>
<evidence type="ECO:0000259" key="2">
    <source>
        <dbReference type="PROSITE" id="PS51272"/>
    </source>
</evidence>
<feature type="signal peptide" evidence="1">
    <location>
        <begin position="1"/>
        <end position="23"/>
    </location>
</feature>
<evidence type="ECO:0000256" key="1">
    <source>
        <dbReference type="SAM" id="SignalP"/>
    </source>
</evidence>
<dbReference type="InterPro" id="IPR001119">
    <property type="entry name" value="SLH_dom"/>
</dbReference>
<dbReference type="PROSITE" id="PS51272">
    <property type="entry name" value="SLH"/>
    <property type="match status" value="1"/>
</dbReference>
<comment type="caution">
    <text evidence="3">The sequence shown here is derived from an EMBL/GenBank/DDBJ whole genome shotgun (WGS) entry which is preliminary data.</text>
</comment>
<sequence>MKWLVSLLSLVLIILTLIPVTHAENDAVHDNRTSMVQQTEKFNDLMDLPKDIKDKFDTLMRENVFDGVSDHTFGLNEKMNRAQFAKVAAIIFALPIPTTVAQSSFTDVHADDPANGYAVPYIEALRLAGLTNGVDADGKLYNPAGQVTRQELAAFLIRGLKWQVTGITPTPDSTVDDWAKSYVTLAIQNKLMTNVAVGSFGGKAPSTRKTLALASFEARLAFQSHASPVLGSPSITQSLPPGITVLPTKIELDESVKLSVGDRYYDADGNISLLGQLPVIGLKVTGPDNYEFTLSQIETLYRCGYLDISASGGLALDNPVIGQSYVGLGKIVIKEVKSEDDVSITASLTHVGDATASQTYKVTPMRIPTSIEVNTKDMVVLAENEQPQGFAFTIKDQYGKAFNAASALDSTPYMIEYKLERVSGGPSLQSAGGIFESPWDEASSAESDKRILTWQMPVDKSGDLNKFIFKPNQQAVSPEGSHYTITAAVINKNTAELITSVAANLEIYNWKDYDPLMKYELDMLDDHFAAGKYLFERKVIGSADDVATMNTKYDYYGKEINIIASDDKNRRIDITKVRKDAKGKSISLIQEVSADTKDAILAASSVNTSGIPVYKAYGIQPTELLNVNVTFYTPSGLKTLTKQQVTVDYGEPIAKAVALKNTTLQFNLNTVYTILKADGKSEQIKGSDYLESNPYVWEFLKFSDNNGQSVKTESGFFKYFIQATDQFGYKYQNTSDGYVTDFVDNLDRLKVQVTIDTDNKFPPKWSVGDEALKDKIWIDDQFRLHYEPAARKSDGSMDYSKKNLQSFSIELITPSMQRAWCNVTLGY</sequence>
<proteinExistence type="predicted"/>
<dbReference type="AlphaFoldDB" id="A0A6L8UVC6"/>
<gene>
    <name evidence="3" type="ORF">GQF01_04275</name>
</gene>
<feature type="chain" id="PRO_5026954836" description="SLH domain-containing protein" evidence="1">
    <location>
        <begin position="24"/>
        <end position="827"/>
    </location>
</feature>
<dbReference type="RefSeq" id="WP_161405637.1">
    <property type="nucleotide sequence ID" value="NZ_WTUZ01000010.1"/>
</dbReference>
<feature type="domain" description="SLH" evidence="2">
    <location>
        <begin position="102"/>
        <end position="170"/>
    </location>
</feature>
<dbReference type="Proteomes" id="UP000481087">
    <property type="component" value="Unassembled WGS sequence"/>
</dbReference>